<dbReference type="GO" id="GO:1900449">
    <property type="term" value="P:regulation of glutamate receptor signaling pathway"/>
    <property type="evidence" value="ECO:0007669"/>
    <property type="project" value="InterPro"/>
</dbReference>
<dbReference type="PANTHER" id="PTHR46902:SF1">
    <property type="entry name" value="DOMON DOMAIN-CONTAINING PROTEIN FRRS1L"/>
    <property type="match status" value="1"/>
</dbReference>
<dbReference type="InterPro" id="IPR005018">
    <property type="entry name" value="DOMON_domain"/>
</dbReference>
<organism evidence="3 4">
    <name type="scientific">Acrobeloides nanus</name>
    <dbReference type="NCBI Taxonomy" id="290746"/>
    <lineage>
        <taxon>Eukaryota</taxon>
        <taxon>Metazoa</taxon>
        <taxon>Ecdysozoa</taxon>
        <taxon>Nematoda</taxon>
        <taxon>Chromadorea</taxon>
        <taxon>Rhabditida</taxon>
        <taxon>Tylenchina</taxon>
        <taxon>Cephalobomorpha</taxon>
        <taxon>Cephaloboidea</taxon>
        <taxon>Cephalobidae</taxon>
        <taxon>Acrobeloides</taxon>
    </lineage>
</organism>
<dbReference type="PANTHER" id="PTHR46902">
    <property type="entry name" value="DOMON DOMAIN-CONTAINING PROTEIN FRRS1L"/>
    <property type="match status" value="1"/>
</dbReference>
<evidence type="ECO:0000259" key="2">
    <source>
        <dbReference type="PROSITE" id="PS50836"/>
    </source>
</evidence>
<dbReference type="AlphaFoldDB" id="A0A914EJ40"/>
<name>A0A914EJ40_9BILA</name>
<feature type="chain" id="PRO_5037848974" evidence="1">
    <location>
        <begin position="22"/>
        <end position="134"/>
    </location>
</feature>
<evidence type="ECO:0000313" key="3">
    <source>
        <dbReference type="Proteomes" id="UP000887540"/>
    </source>
</evidence>
<dbReference type="InterPro" id="IPR042789">
    <property type="entry name" value="FRRS1L"/>
</dbReference>
<evidence type="ECO:0000256" key="1">
    <source>
        <dbReference type="SAM" id="SignalP"/>
    </source>
</evidence>
<reference evidence="4" key="1">
    <citation type="submission" date="2022-11" db="UniProtKB">
        <authorList>
            <consortium name="WormBaseParasite"/>
        </authorList>
    </citation>
    <scope>IDENTIFICATION</scope>
</reference>
<proteinExistence type="predicted"/>
<accession>A0A914EJ40</accession>
<dbReference type="WBParaSite" id="ACRNAN_scaffold8494.g12552.t1">
    <property type="protein sequence ID" value="ACRNAN_scaffold8494.g12552.t1"/>
    <property type="gene ID" value="ACRNAN_scaffold8494.g12552"/>
</dbReference>
<feature type="signal peptide" evidence="1">
    <location>
        <begin position="1"/>
        <end position="21"/>
    </location>
</feature>
<dbReference type="Proteomes" id="UP000887540">
    <property type="component" value="Unplaced"/>
</dbReference>
<sequence length="134" mass="14651">MIKFLTLLIPILSFYYICVEAQNSAGNLPFSTTECGQTKGCMFHPDNCIPFVNCVHATSYSLNGNQVVFELLTMLRSPTNQWVGIGFNNAPQMDGSTVTACASFNGGPYSTALSYNPAMYNLNAPIDQVNMFLV</sequence>
<dbReference type="GO" id="GO:0099072">
    <property type="term" value="P:regulation of postsynaptic membrane neurotransmitter receptor levels"/>
    <property type="evidence" value="ECO:0007669"/>
    <property type="project" value="TreeGrafter"/>
</dbReference>
<keyword evidence="3" id="KW-1185">Reference proteome</keyword>
<evidence type="ECO:0000313" key="4">
    <source>
        <dbReference type="WBParaSite" id="ACRNAN_scaffold8494.g12552.t1"/>
    </source>
</evidence>
<dbReference type="PROSITE" id="PS50836">
    <property type="entry name" value="DOMON"/>
    <property type="match status" value="1"/>
</dbReference>
<protein>
    <submittedName>
        <fullName evidence="4">DOMON domain-containing protein</fullName>
    </submittedName>
</protein>
<feature type="domain" description="DOMON" evidence="2">
    <location>
        <begin position="54"/>
        <end position="134"/>
    </location>
</feature>
<keyword evidence="1" id="KW-0732">Signal</keyword>